<sequence length="128" mass="14817">VFESFGVYFAIIISVGNQIISFLVVLLIIIISFAHAFFILLSPEPGFSFEKYINSNDPNNPWNLAPTYSKVLDDGTTDSNPYIIQKPDENTNMFIDYRTALFAMYLLLTGIFKYFTSMCYVYFFFYLN</sequence>
<dbReference type="EMBL" id="AUPC02000278">
    <property type="protein sequence ID" value="POG63094.1"/>
    <property type="molecule type" value="Genomic_DNA"/>
</dbReference>
<reference evidence="2 3" key="1">
    <citation type="journal article" date="2013" name="Proc. Natl. Acad. Sci. U.S.A.">
        <title>Genome of an arbuscular mycorrhizal fungus provides insight into the oldest plant symbiosis.</title>
        <authorList>
            <person name="Tisserant E."/>
            <person name="Malbreil M."/>
            <person name="Kuo A."/>
            <person name="Kohler A."/>
            <person name="Symeonidi A."/>
            <person name="Balestrini R."/>
            <person name="Charron P."/>
            <person name="Duensing N."/>
            <person name="Frei Dit Frey N."/>
            <person name="Gianinazzi-Pearson V."/>
            <person name="Gilbert L.B."/>
            <person name="Handa Y."/>
            <person name="Herr J.R."/>
            <person name="Hijri M."/>
            <person name="Koul R."/>
            <person name="Kawaguchi M."/>
            <person name="Krajinski F."/>
            <person name="Lammers P.J."/>
            <person name="Masclaux F.G."/>
            <person name="Murat C."/>
            <person name="Morin E."/>
            <person name="Ndikumana S."/>
            <person name="Pagni M."/>
            <person name="Petitpierre D."/>
            <person name="Requena N."/>
            <person name="Rosikiewicz P."/>
            <person name="Riley R."/>
            <person name="Saito K."/>
            <person name="San Clemente H."/>
            <person name="Shapiro H."/>
            <person name="van Tuinen D."/>
            <person name="Becard G."/>
            <person name="Bonfante P."/>
            <person name="Paszkowski U."/>
            <person name="Shachar-Hill Y.Y."/>
            <person name="Tuskan G.A."/>
            <person name="Young P.W."/>
            <person name="Sanders I.R."/>
            <person name="Henrissat B."/>
            <person name="Rensing S.A."/>
            <person name="Grigoriev I.V."/>
            <person name="Corradi N."/>
            <person name="Roux C."/>
            <person name="Martin F."/>
        </authorList>
    </citation>
    <scope>NUCLEOTIDE SEQUENCE [LARGE SCALE GENOMIC DNA]</scope>
    <source>
        <strain evidence="2 3">DAOM 197198</strain>
    </source>
</reference>
<keyword evidence="1" id="KW-1133">Transmembrane helix</keyword>
<keyword evidence="1" id="KW-0812">Transmembrane</keyword>
<organism evidence="2 3">
    <name type="scientific">Rhizophagus irregularis (strain DAOM 181602 / DAOM 197198 / MUCL 43194)</name>
    <name type="common">Arbuscular mycorrhizal fungus</name>
    <name type="synonym">Glomus intraradices</name>
    <dbReference type="NCBI Taxonomy" id="747089"/>
    <lineage>
        <taxon>Eukaryota</taxon>
        <taxon>Fungi</taxon>
        <taxon>Fungi incertae sedis</taxon>
        <taxon>Mucoromycota</taxon>
        <taxon>Glomeromycotina</taxon>
        <taxon>Glomeromycetes</taxon>
        <taxon>Glomerales</taxon>
        <taxon>Glomeraceae</taxon>
        <taxon>Rhizophagus</taxon>
    </lineage>
</organism>
<reference evidence="2 3" key="2">
    <citation type="journal article" date="2018" name="New Phytol.">
        <title>High intraspecific genome diversity in the model arbuscular mycorrhizal symbiont Rhizophagus irregularis.</title>
        <authorList>
            <person name="Chen E.C.H."/>
            <person name="Morin E."/>
            <person name="Beaudet D."/>
            <person name="Noel J."/>
            <person name="Yildirir G."/>
            <person name="Ndikumana S."/>
            <person name="Charron P."/>
            <person name="St-Onge C."/>
            <person name="Giorgi J."/>
            <person name="Kruger M."/>
            <person name="Marton T."/>
            <person name="Ropars J."/>
            <person name="Grigoriev I.V."/>
            <person name="Hainaut M."/>
            <person name="Henrissat B."/>
            <person name="Roux C."/>
            <person name="Martin F."/>
            <person name="Corradi N."/>
        </authorList>
    </citation>
    <scope>NUCLEOTIDE SEQUENCE [LARGE SCALE GENOMIC DNA]</scope>
    <source>
        <strain evidence="2 3">DAOM 197198</strain>
    </source>
</reference>
<accession>A0A2P4PCH2</accession>
<dbReference type="Proteomes" id="UP000018888">
    <property type="component" value="Unassembled WGS sequence"/>
</dbReference>
<comment type="caution">
    <text evidence="2">The sequence shown here is derived from an EMBL/GenBank/DDBJ whole genome shotgun (WGS) entry which is preliminary data.</text>
</comment>
<evidence type="ECO:0000313" key="3">
    <source>
        <dbReference type="Proteomes" id="UP000018888"/>
    </source>
</evidence>
<name>A0A2P4PCH2_RHIID</name>
<feature type="transmembrane region" description="Helical" evidence="1">
    <location>
        <begin position="20"/>
        <end position="41"/>
    </location>
</feature>
<feature type="non-terminal residue" evidence="2">
    <location>
        <position position="1"/>
    </location>
</feature>
<evidence type="ECO:0008006" key="4">
    <source>
        <dbReference type="Google" id="ProtNLM"/>
    </source>
</evidence>
<protein>
    <recommendedName>
        <fullName evidence="4">Ion transport domain-containing protein</fullName>
    </recommendedName>
</protein>
<gene>
    <name evidence="2" type="ORF">GLOIN_2v1689760</name>
</gene>
<keyword evidence="1" id="KW-0472">Membrane</keyword>
<keyword evidence="3" id="KW-1185">Reference proteome</keyword>
<evidence type="ECO:0000313" key="2">
    <source>
        <dbReference type="EMBL" id="POG63094.1"/>
    </source>
</evidence>
<proteinExistence type="predicted"/>
<evidence type="ECO:0000256" key="1">
    <source>
        <dbReference type="SAM" id="Phobius"/>
    </source>
</evidence>
<feature type="transmembrane region" description="Helical" evidence="1">
    <location>
        <begin position="102"/>
        <end position="125"/>
    </location>
</feature>
<dbReference type="AlphaFoldDB" id="A0A2P4PCH2"/>